<reference evidence="2 3" key="1">
    <citation type="submission" date="2021-03" db="EMBL/GenBank/DDBJ databases">
        <title>Whole genome sequence of Metabacillus bambusae BG109.</title>
        <authorList>
            <person name="Jeong J.W."/>
        </authorList>
    </citation>
    <scope>NUCLEOTIDE SEQUENCE [LARGE SCALE GENOMIC DNA]</scope>
    <source>
        <strain evidence="2 3">BG109</strain>
    </source>
</reference>
<proteinExistence type="predicted"/>
<dbReference type="RefSeq" id="WP_207982443.1">
    <property type="nucleotide sequence ID" value="NZ_JAGDEL010000043.1"/>
</dbReference>
<organism evidence="2 3">
    <name type="scientific">Metabacillus bambusae</name>
    <dbReference type="NCBI Taxonomy" id="2795218"/>
    <lineage>
        <taxon>Bacteria</taxon>
        <taxon>Bacillati</taxon>
        <taxon>Bacillota</taxon>
        <taxon>Bacilli</taxon>
        <taxon>Bacillales</taxon>
        <taxon>Bacillaceae</taxon>
        <taxon>Metabacillus</taxon>
    </lineage>
</organism>
<gene>
    <name evidence="2" type="ORF">I7822_28670</name>
</gene>
<sequence>MSVVEQATFLVSLFGMIGTVVAALAAYFSANTAKKSLERQEAQFKKSLEPLIVPKAMKYNKIVNFNDLDFIDSIWCEEGLEKINSRGTLEIPLLNLSNGIAKDIKIRTELIDYEEVVKAILSHEFEKMDKFEAELIEGFNKNIIKVDAETKISGKYAMFPVEKYIEQEILYLTNEGENFSVTIPEIFIVLQNFYIYLAHIEKIPNMLSPKLLFYIAYLDIAGNNYELQYIMKYNYISLSFENVNKVMEEARLEISFSINKY</sequence>
<protein>
    <submittedName>
        <fullName evidence="2">Uncharacterized protein</fullName>
    </submittedName>
</protein>
<comment type="caution">
    <text evidence="2">The sequence shown here is derived from an EMBL/GenBank/DDBJ whole genome shotgun (WGS) entry which is preliminary data.</text>
</comment>
<accession>A0ABS3NC82</accession>
<evidence type="ECO:0000313" key="2">
    <source>
        <dbReference type="EMBL" id="MBO1515589.1"/>
    </source>
</evidence>
<evidence type="ECO:0000313" key="3">
    <source>
        <dbReference type="Proteomes" id="UP000663981"/>
    </source>
</evidence>
<feature type="transmembrane region" description="Helical" evidence="1">
    <location>
        <begin position="6"/>
        <end position="30"/>
    </location>
</feature>
<keyword evidence="1" id="KW-0472">Membrane</keyword>
<keyword evidence="3" id="KW-1185">Reference proteome</keyword>
<evidence type="ECO:0000256" key="1">
    <source>
        <dbReference type="SAM" id="Phobius"/>
    </source>
</evidence>
<dbReference type="Proteomes" id="UP000663981">
    <property type="component" value="Unassembled WGS sequence"/>
</dbReference>
<keyword evidence="1" id="KW-0812">Transmembrane</keyword>
<dbReference type="EMBL" id="JAGDEL010000043">
    <property type="protein sequence ID" value="MBO1515589.1"/>
    <property type="molecule type" value="Genomic_DNA"/>
</dbReference>
<keyword evidence="1" id="KW-1133">Transmembrane helix</keyword>
<name>A0ABS3NC82_9BACI</name>